<keyword evidence="2" id="KW-1185">Reference proteome</keyword>
<gene>
    <name evidence="1" type="ORF">TCM_022515</name>
</gene>
<dbReference type="HOGENOM" id="CLU_2836395_0_0_1"/>
<name>A0A061EUY8_THECC</name>
<sequence>MDRRLVCGVRHVRGKGNVKQRFVSDTWIRRGKSTWGFVICLSFSSFGSRRVSQLLWDYVENGRPGD</sequence>
<evidence type="ECO:0000313" key="1">
    <source>
        <dbReference type="EMBL" id="EOY08177.1"/>
    </source>
</evidence>
<dbReference type="EMBL" id="CM001883">
    <property type="protein sequence ID" value="EOY08177.1"/>
    <property type="molecule type" value="Genomic_DNA"/>
</dbReference>
<evidence type="ECO:0000313" key="2">
    <source>
        <dbReference type="Proteomes" id="UP000026915"/>
    </source>
</evidence>
<dbReference type="Proteomes" id="UP000026915">
    <property type="component" value="Chromosome 5"/>
</dbReference>
<dbReference type="InParanoid" id="A0A061EUY8"/>
<dbReference type="Gramene" id="EOY08177">
    <property type="protein sequence ID" value="EOY08177"/>
    <property type="gene ID" value="TCM_022515"/>
</dbReference>
<accession>A0A061EUY8</accession>
<reference evidence="1 2" key="1">
    <citation type="journal article" date="2013" name="Genome Biol.">
        <title>The genome sequence of the most widely cultivated cacao type and its use to identify candidate genes regulating pod color.</title>
        <authorList>
            <person name="Motamayor J.C."/>
            <person name="Mockaitis K."/>
            <person name="Schmutz J."/>
            <person name="Haiminen N."/>
            <person name="Iii D.L."/>
            <person name="Cornejo O."/>
            <person name="Findley S.D."/>
            <person name="Zheng P."/>
            <person name="Utro F."/>
            <person name="Royaert S."/>
            <person name="Saski C."/>
            <person name="Jenkins J."/>
            <person name="Podicheti R."/>
            <person name="Zhao M."/>
            <person name="Scheffler B.E."/>
            <person name="Stack J.C."/>
            <person name="Feltus F.A."/>
            <person name="Mustiga G.M."/>
            <person name="Amores F."/>
            <person name="Phillips W."/>
            <person name="Marelli J.P."/>
            <person name="May G.D."/>
            <person name="Shapiro H."/>
            <person name="Ma J."/>
            <person name="Bustamante C.D."/>
            <person name="Schnell R.J."/>
            <person name="Main D."/>
            <person name="Gilbert D."/>
            <person name="Parida L."/>
            <person name="Kuhn D.N."/>
        </authorList>
    </citation>
    <scope>NUCLEOTIDE SEQUENCE [LARGE SCALE GENOMIC DNA]</scope>
    <source>
        <strain evidence="2">cv. Matina 1-6</strain>
    </source>
</reference>
<dbReference type="AlphaFoldDB" id="A0A061EUY8"/>
<organism evidence="1 2">
    <name type="scientific">Theobroma cacao</name>
    <name type="common">Cacao</name>
    <name type="synonym">Cocoa</name>
    <dbReference type="NCBI Taxonomy" id="3641"/>
    <lineage>
        <taxon>Eukaryota</taxon>
        <taxon>Viridiplantae</taxon>
        <taxon>Streptophyta</taxon>
        <taxon>Embryophyta</taxon>
        <taxon>Tracheophyta</taxon>
        <taxon>Spermatophyta</taxon>
        <taxon>Magnoliopsida</taxon>
        <taxon>eudicotyledons</taxon>
        <taxon>Gunneridae</taxon>
        <taxon>Pentapetalae</taxon>
        <taxon>rosids</taxon>
        <taxon>malvids</taxon>
        <taxon>Malvales</taxon>
        <taxon>Malvaceae</taxon>
        <taxon>Byttnerioideae</taxon>
        <taxon>Theobroma</taxon>
    </lineage>
</organism>
<proteinExistence type="predicted"/>
<protein>
    <submittedName>
        <fullName evidence="1">Uncharacterized protein</fullName>
    </submittedName>
</protein>